<accession>A0ABP9HS04</accession>
<evidence type="ECO:0000313" key="2">
    <source>
        <dbReference type="EMBL" id="GAA4977049.1"/>
    </source>
</evidence>
<comment type="caution">
    <text evidence="2">The sequence shown here is derived from an EMBL/GenBank/DDBJ whole genome shotgun (WGS) entry which is preliminary data.</text>
</comment>
<dbReference type="EMBL" id="BAABHS010000018">
    <property type="protein sequence ID" value="GAA4977049.1"/>
    <property type="molecule type" value="Genomic_DNA"/>
</dbReference>
<name>A0ABP9HS04_9ACTN</name>
<evidence type="ECO:0000256" key="1">
    <source>
        <dbReference type="SAM" id="MobiDB-lite"/>
    </source>
</evidence>
<feature type="region of interest" description="Disordered" evidence="1">
    <location>
        <begin position="78"/>
        <end position="103"/>
    </location>
</feature>
<dbReference type="Proteomes" id="UP001500466">
    <property type="component" value="Unassembled WGS sequence"/>
</dbReference>
<reference evidence="3" key="1">
    <citation type="journal article" date="2019" name="Int. J. Syst. Evol. Microbiol.">
        <title>The Global Catalogue of Microorganisms (GCM) 10K type strain sequencing project: providing services to taxonomists for standard genome sequencing and annotation.</title>
        <authorList>
            <consortium name="The Broad Institute Genomics Platform"/>
            <consortium name="The Broad Institute Genome Sequencing Center for Infectious Disease"/>
            <person name="Wu L."/>
            <person name="Ma J."/>
        </authorList>
    </citation>
    <scope>NUCLEOTIDE SEQUENCE [LARGE SCALE GENOMIC DNA]</scope>
    <source>
        <strain evidence="3">JCM 17986</strain>
    </source>
</reference>
<sequence>MPIRARRSPLSTAEAASVAGAEGAEGVEGAVKGSACSAIEAPVAGVTVDARSSDIAEEAWSAAMGVPLPGDVAQVRRRGRGAPELPRNRAEVGMRGPMSRTPP</sequence>
<proteinExistence type="predicted"/>
<protein>
    <submittedName>
        <fullName evidence="2">Uncharacterized protein</fullName>
    </submittedName>
</protein>
<gene>
    <name evidence="2" type="ORF">GCM10023205_50510</name>
</gene>
<feature type="region of interest" description="Disordered" evidence="1">
    <location>
        <begin position="1"/>
        <end position="23"/>
    </location>
</feature>
<organism evidence="2 3">
    <name type="scientific">Yinghuangia aomiensis</name>
    <dbReference type="NCBI Taxonomy" id="676205"/>
    <lineage>
        <taxon>Bacteria</taxon>
        <taxon>Bacillati</taxon>
        <taxon>Actinomycetota</taxon>
        <taxon>Actinomycetes</taxon>
        <taxon>Kitasatosporales</taxon>
        <taxon>Streptomycetaceae</taxon>
        <taxon>Yinghuangia</taxon>
    </lineage>
</organism>
<evidence type="ECO:0000313" key="3">
    <source>
        <dbReference type="Proteomes" id="UP001500466"/>
    </source>
</evidence>
<feature type="compositionally biased region" description="Low complexity" evidence="1">
    <location>
        <begin position="13"/>
        <end position="23"/>
    </location>
</feature>
<keyword evidence="3" id="KW-1185">Reference proteome</keyword>